<keyword evidence="1" id="KW-1188">Viral release from host cell</keyword>
<keyword evidence="5" id="KW-1185">Reference proteome</keyword>
<sequence length="740" mass="78192">MGKHFNSKHDDAAWRALFGRWHAGEACKALKAEAGVSSDTWRANAKRLGMRLCDLPADHPGRRRAPPFEARPDDWKHQNSLLDEGGWRELFRLRAVGVPDTVLSERFGVHAATICTQAAKRGWRREDLRRASDEVVGAEGEVSPLHRFAVPLPAERGGDEGGVGDPRLAVAIDPKDAAATRASFEAVIVSAGALGDYRTVTAACRTKEAVEKSFFASGGYRPSGCLSPPNPPGCEDGEAGEAAAAPLELRPAQRAPDGDWSTWLFLGGRGAGKTLAGAMWLADQAEALGAGGRLALIGPTLHDVREVMVEGASGIVSLPRWQGGARPVFEPSRRRLVFPNGAVAQAFSAEDPDSLRGPQFAAAWADEFCAWRKGGETLALLRMGLRLPLRPSTAPRSPSPRCGEETEGGGSVSSPSPCDGEGDPEGVEGRSQPRLCVTTTPRPSAALRRLRGEPGCVETHATTRDNAANLSAGFVEGLERLYGGTRKAAQELEGKVVEQEGALFTAEMMMRARSPSPPRGGWSRSDRVGAADEADGGAPTLSPLRADIPPRGGEGEAPYDRIVVAVDPTTTAGGNACGIVVAGRRGDRAVVLADWSKAGLSPDGWARRAVRAAEAFGAHAIVAEVNQGGEMVRAVLKAAGCAVRLREVRATKGKRVRAEPVAALYEQGRVVHAGDFAALEEELMALGGEEEAGSDLDRADALVWAVTDLLIDRARSGEYGPRVSVLGGPVVRTGLSARAW</sequence>
<evidence type="ECO:0000256" key="2">
    <source>
        <dbReference type="SAM" id="MobiDB-lite"/>
    </source>
</evidence>
<name>A0A7W6JA62_9CAUL</name>
<organism evidence="4 5">
    <name type="scientific">Brevundimonas lenta</name>
    <dbReference type="NCBI Taxonomy" id="424796"/>
    <lineage>
        <taxon>Bacteria</taxon>
        <taxon>Pseudomonadati</taxon>
        <taxon>Pseudomonadota</taxon>
        <taxon>Alphaproteobacteria</taxon>
        <taxon>Caulobacterales</taxon>
        <taxon>Caulobacteraceae</taxon>
        <taxon>Brevundimonas</taxon>
    </lineage>
</organism>
<comment type="caution">
    <text evidence="4">The sequence shown here is derived from an EMBL/GenBank/DDBJ whole genome shotgun (WGS) entry which is preliminary data.</text>
</comment>
<feature type="region of interest" description="Disordered" evidence="2">
    <location>
        <begin position="389"/>
        <end position="444"/>
    </location>
</feature>
<dbReference type="EMBL" id="JACIDM010000001">
    <property type="protein sequence ID" value="MBB4081374.1"/>
    <property type="molecule type" value="Genomic_DNA"/>
</dbReference>
<dbReference type="AlphaFoldDB" id="A0A7W6JA62"/>
<feature type="region of interest" description="Disordered" evidence="2">
    <location>
        <begin position="512"/>
        <end position="556"/>
    </location>
</feature>
<feature type="compositionally biased region" description="Low complexity" evidence="2">
    <location>
        <begin position="389"/>
        <end position="401"/>
    </location>
</feature>
<reference evidence="4 5" key="1">
    <citation type="submission" date="2020-08" db="EMBL/GenBank/DDBJ databases">
        <title>Genomic Encyclopedia of Type Strains, Phase IV (KMG-IV): sequencing the most valuable type-strain genomes for metagenomic binning, comparative biology and taxonomic classification.</title>
        <authorList>
            <person name="Goeker M."/>
        </authorList>
    </citation>
    <scope>NUCLEOTIDE SEQUENCE [LARGE SCALE GENOMIC DNA]</scope>
    <source>
        <strain evidence="4 5">DSM 23960</strain>
    </source>
</reference>
<dbReference type="Pfam" id="PF17289">
    <property type="entry name" value="Terminase_6C"/>
    <property type="match status" value="1"/>
</dbReference>
<evidence type="ECO:0000259" key="3">
    <source>
        <dbReference type="Pfam" id="PF17289"/>
    </source>
</evidence>
<dbReference type="InterPro" id="IPR035421">
    <property type="entry name" value="Terminase_6C"/>
</dbReference>
<protein>
    <submittedName>
        <fullName evidence="4">Phage terminase large subunit-like protein</fullName>
    </submittedName>
</protein>
<gene>
    <name evidence="4" type="ORF">GGR12_000213</name>
</gene>
<accession>A0A7W6JA62</accession>
<evidence type="ECO:0000256" key="1">
    <source>
        <dbReference type="ARBA" id="ARBA00022612"/>
    </source>
</evidence>
<dbReference type="Gene3D" id="3.30.420.240">
    <property type="match status" value="1"/>
</dbReference>
<dbReference type="Proteomes" id="UP000529946">
    <property type="component" value="Unassembled WGS sequence"/>
</dbReference>
<evidence type="ECO:0000313" key="4">
    <source>
        <dbReference type="EMBL" id="MBB4081374.1"/>
    </source>
</evidence>
<feature type="domain" description="Terminase large subunit gp17-like C-terminal" evidence="3">
    <location>
        <begin position="565"/>
        <end position="706"/>
    </location>
</feature>
<dbReference type="Pfam" id="PF03237">
    <property type="entry name" value="Terminase_6N"/>
    <property type="match status" value="1"/>
</dbReference>
<feature type="compositionally biased region" description="Low complexity" evidence="2">
    <location>
        <begin position="512"/>
        <end position="523"/>
    </location>
</feature>
<dbReference type="InterPro" id="IPR027417">
    <property type="entry name" value="P-loop_NTPase"/>
</dbReference>
<evidence type="ECO:0000313" key="5">
    <source>
        <dbReference type="Proteomes" id="UP000529946"/>
    </source>
</evidence>
<proteinExistence type="predicted"/>
<dbReference type="Gene3D" id="3.40.50.300">
    <property type="entry name" value="P-loop containing nucleotide triphosphate hydrolases"/>
    <property type="match status" value="1"/>
</dbReference>